<evidence type="ECO:0000259" key="2">
    <source>
        <dbReference type="PROSITE" id="PS50222"/>
    </source>
</evidence>
<dbReference type="EMBL" id="JACVVK020000465">
    <property type="protein sequence ID" value="KAK7473537.1"/>
    <property type="molecule type" value="Genomic_DNA"/>
</dbReference>
<comment type="caution">
    <text evidence="3">The sequence shown here is derived from an EMBL/GenBank/DDBJ whole genome shotgun (WGS) entry which is preliminary data.</text>
</comment>
<feature type="domain" description="EF-hand" evidence="2">
    <location>
        <begin position="64"/>
        <end position="96"/>
    </location>
</feature>
<evidence type="ECO:0000313" key="4">
    <source>
        <dbReference type="Proteomes" id="UP001519460"/>
    </source>
</evidence>
<feature type="signal peptide" evidence="1">
    <location>
        <begin position="1"/>
        <end position="22"/>
    </location>
</feature>
<dbReference type="InterPro" id="IPR002048">
    <property type="entry name" value="EF_hand_dom"/>
</dbReference>
<protein>
    <recommendedName>
        <fullName evidence="2">EF-hand domain-containing protein</fullName>
    </recommendedName>
</protein>
<name>A0ABD0JGP4_9CAEN</name>
<gene>
    <name evidence="3" type="ORF">BaRGS_00035198</name>
</gene>
<keyword evidence="1" id="KW-0732">Signal</keyword>
<evidence type="ECO:0000256" key="1">
    <source>
        <dbReference type="SAM" id="SignalP"/>
    </source>
</evidence>
<dbReference type="AlphaFoldDB" id="A0ABD0JGP4"/>
<dbReference type="PROSITE" id="PS00018">
    <property type="entry name" value="EF_HAND_1"/>
    <property type="match status" value="1"/>
</dbReference>
<feature type="non-terminal residue" evidence="3">
    <location>
        <position position="96"/>
    </location>
</feature>
<proteinExistence type="predicted"/>
<sequence>MKSATVVLLVVLSVCLMTSAEGGCCSWFSICWCGKKRSSDGRPVDSVTKALKEVCPKGMKPEMDVTNLMQDAFNEADENKDGLLNANEVEEFAGLI</sequence>
<accession>A0ABD0JGP4</accession>
<keyword evidence="4" id="KW-1185">Reference proteome</keyword>
<feature type="chain" id="PRO_5044768905" description="EF-hand domain-containing protein" evidence="1">
    <location>
        <begin position="23"/>
        <end position="96"/>
    </location>
</feature>
<organism evidence="3 4">
    <name type="scientific">Batillaria attramentaria</name>
    <dbReference type="NCBI Taxonomy" id="370345"/>
    <lineage>
        <taxon>Eukaryota</taxon>
        <taxon>Metazoa</taxon>
        <taxon>Spiralia</taxon>
        <taxon>Lophotrochozoa</taxon>
        <taxon>Mollusca</taxon>
        <taxon>Gastropoda</taxon>
        <taxon>Caenogastropoda</taxon>
        <taxon>Sorbeoconcha</taxon>
        <taxon>Cerithioidea</taxon>
        <taxon>Batillariidae</taxon>
        <taxon>Batillaria</taxon>
    </lineage>
</organism>
<evidence type="ECO:0000313" key="3">
    <source>
        <dbReference type="EMBL" id="KAK7473537.1"/>
    </source>
</evidence>
<dbReference type="PROSITE" id="PS50222">
    <property type="entry name" value="EF_HAND_2"/>
    <property type="match status" value="1"/>
</dbReference>
<reference evidence="3 4" key="1">
    <citation type="journal article" date="2023" name="Sci. Data">
        <title>Genome assembly of the Korean intertidal mud-creeper Batillaria attramentaria.</title>
        <authorList>
            <person name="Patra A.K."/>
            <person name="Ho P.T."/>
            <person name="Jun S."/>
            <person name="Lee S.J."/>
            <person name="Kim Y."/>
            <person name="Won Y.J."/>
        </authorList>
    </citation>
    <scope>NUCLEOTIDE SEQUENCE [LARGE SCALE GENOMIC DNA]</scope>
    <source>
        <strain evidence="3">Wonlab-2016</strain>
    </source>
</reference>
<dbReference type="Proteomes" id="UP001519460">
    <property type="component" value="Unassembled WGS sequence"/>
</dbReference>
<dbReference type="InterPro" id="IPR018247">
    <property type="entry name" value="EF_Hand_1_Ca_BS"/>
</dbReference>